<keyword evidence="8" id="KW-1185">Reference proteome</keyword>
<evidence type="ECO:0000313" key="8">
    <source>
        <dbReference type="Proteomes" id="UP000003860"/>
    </source>
</evidence>
<evidence type="ECO:0000313" key="7">
    <source>
        <dbReference type="EMBL" id="EGD48507.1"/>
    </source>
</evidence>
<name>F1TAG4_9FIRM</name>
<dbReference type="NCBIfam" id="TIGR01326">
    <property type="entry name" value="OAH_OAS_sulfhy"/>
    <property type="match status" value="1"/>
</dbReference>
<dbReference type="GO" id="GO:0003961">
    <property type="term" value="F:O-acetylhomoserine aminocarboxypropyltransferase activity"/>
    <property type="evidence" value="ECO:0007669"/>
    <property type="project" value="TreeGrafter"/>
</dbReference>
<dbReference type="Pfam" id="PF01053">
    <property type="entry name" value="Cys_Met_Meta_PP"/>
    <property type="match status" value="1"/>
</dbReference>
<dbReference type="EMBL" id="ACXX02000003">
    <property type="protein sequence ID" value="EGD48507.1"/>
    <property type="molecule type" value="Genomic_DNA"/>
</dbReference>
<evidence type="ECO:0000256" key="5">
    <source>
        <dbReference type="PIRSR" id="PIRSR001434-2"/>
    </source>
</evidence>
<comment type="caution">
    <text evidence="7">The sequence shown here is derived from an EMBL/GenBank/DDBJ whole genome shotgun (WGS) entry which is preliminary data.</text>
</comment>
<dbReference type="GO" id="GO:0030170">
    <property type="term" value="F:pyridoxal phosphate binding"/>
    <property type="evidence" value="ECO:0007669"/>
    <property type="project" value="InterPro"/>
</dbReference>
<dbReference type="PIRSF" id="PIRSF001434">
    <property type="entry name" value="CGS"/>
    <property type="match status" value="1"/>
</dbReference>
<reference evidence="7" key="2">
    <citation type="submission" date="2011-01" db="EMBL/GenBank/DDBJ databases">
        <title>The Non-contiguous Finished genome of Clostridium papyrosolvens.</title>
        <authorList>
            <person name="Lucas S."/>
            <person name="Copeland A."/>
            <person name="Lapidus A."/>
            <person name="Cheng J.-F."/>
            <person name="Goodwin L."/>
            <person name="Pitluck S."/>
            <person name="Misra M."/>
            <person name="Chertkov O."/>
            <person name="Detter J.C."/>
            <person name="Han C."/>
            <person name="Tapia R."/>
            <person name="Land M."/>
            <person name="Hauser L."/>
            <person name="Kyrpides N."/>
            <person name="Ivanova N."/>
            <person name="Pagani I."/>
            <person name="Mouttaki H."/>
            <person name="He Z."/>
            <person name="Zhou J."/>
            <person name="Hemme C.L."/>
            <person name="Woyke T."/>
        </authorList>
    </citation>
    <scope>NUCLEOTIDE SEQUENCE [LARGE SCALE GENOMIC DNA]</scope>
    <source>
        <strain evidence="7">DSM 2782</strain>
    </source>
</reference>
<dbReference type="CDD" id="cd00614">
    <property type="entry name" value="CGS_like"/>
    <property type="match status" value="1"/>
</dbReference>
<comment type="similarity">
    <text evidence="2 6">Belongs to the trans-sulfuration enzymes family.</text>
</comment>
<dbReference type="InterPro" id="IPR000277">
    <property type="entry name" value="Cys/Met-Metab_PyrdxlP-dep_enz"/>
</dbReference>
<dbReference type="STRING" id="588581.Cpap_2929"/>
<dbReference type="eggNOG" id="COG2873">
    <property type="taxonomic scope" value="Bacteria"/>
</dbReference>
<dbReference type="EC" id="2.5.1.47" evidence="7"/>
<dbReference type="GO" id="GO:0005737">
    <property type="term" value="C:cytoplasm"/>
    <property type="evidence" value="ECO:0007669"/>
    <property type="project" value="TreeGrafter"/>
</dbReference>
<keyword evidence="4 5" id="KW-0663">Pyridoxal phosphate</keyword>
<evidence type="ECO:0000256" key="1">
    <source>
        <dbReference type="ARBA" id="ARBA00001933"/>
    </source>
</evidence>
<dbReference type="InterPro" id="IPR015421">
    <property type="entry name" value="PyrdxlP-dep_Trfase_major"/>
</dbReference>
<dbReference type="PANTHER" id="PTHR43797">
    <property type="entry name" value="HOMOCYSTEINE/CYSTEINE SYNTHASE"/>
    <property type="match status" value="1"/>
</dbReference>
<keyword evidence="3 7" id="KW-0808">Transferase</keyword>
<feature type="modified residue" description="N6-(pyridoxal phosphate)lysine" evidence="5">
    <location>
        <position position="206"/>
    </location>
</feature>
<dbReference type="Proteomes" id="UP000003860">
    <property type="component" value="Unassembled WGS sequence"/>
</dbReference>
<protein>
    <submittedName>
        <fullName evidence="7">O-acetylhomoserine/O-acetylserine sulfhydrylase</fullName>
        <ecNumber evidence="7">2.5.1.47</ecNumber>
    </submittedName>
</protein>
<dbReference type="Gene3D" id="3.90.1150.10">
    <property type="entry name" value="Aspartate Aminotransferase, domain 1"/>
    <property type="match status" value="1"/>
</dbReference>
<organism evidence="7 8">
    <name type="scientific">Ruminiclostridium papyrosolvens DSM 2782</name>
    <dbReference type="NCBI Taxonomy" id="588581"/>
    <lineage>
        <taxon>Bacteria</taxon>
        <taxon>Bacillati</taxon>
        <taxon>Bacillota</taxon>
        <taxon>Clostridia</taxon>
        <taxon>Eubacteriales</taxon>
        <taxon>Oscillospiraceae</taxon>
        <taxon>Ruminiclostridium</taxon>
    </lineage>
</organism>
<sequence>MPWKIETKCLQEGYKPENGQPRVLPIYQSTTYKYDSTEHVAKLFDLSVPGHMYSRISNPTVECVENKIAALEGGIGALCTSSGQAASLISILNICEAGEHFVCSGTIYGGTINLFGASLKKHGISVTFVDQDSSEEEIQKAFQPNTKALFGESIANPKISVLDIEKFAKIAHKNNVPLIIDNTFATPILLRPIEYGADIVVHSTTKYMDGHAVSIGGVIVDSGKFNWDNGKFPGLTEPDDTYHGMVYTRDCGKAAYITKARVQLIRDYGCYMSANNAFLLNLGLETLHLRIERHCRNAEKVAEYLSTSDKIMSVSYPTLAKDSYHSLAQKYLPKGCSGVVSFRIKGGREGAVKFMDKLKLAAIVVHVADCRTAVLHPASSTHRQLSDEQLVQAGIDPGLIRFSVGIENIKDIIEDIKQALED</sequence>
<dbReference type="GO" id="GO:0071269">
    <property type="term" value="P:L-homocysteine biosynthetic process"/>
    <property type="evidence" value="ECO:0007669"/>
    <property type="project" value="TreeGrafter"/>
</dbReference>
<proteinExistence type="inferred from homology"/>
<evidence type="ECO:0000256" key="4">
    <source>
        <dbReference type="ARBA" id="ARBA00022898"/>
    </source>
</evidence>
<dbReference type="OrthoDB" id="9780685at2"/>
<gene>
    <name evidence="7" type="ORF">Cpap_2929</name>
</gene>
<dbReference type="GO" id="GO:0006535">
    <property type="term" value="P:cysteine biosynthetic process from serine"/>
    <property type="evidence" value="ECO:0007669"/>
    <property type="project" value="TreeGrafter"/>
</dbReference>
<dbReference type="SUPFAM" id="SSF53383">
    <property type="entry name" value="PLP-dependent transferases"/>
    <property type="match status" value="1"/>
</dbReference>
<evidence type="ECO:0000256" key="3">
    <source>
        <dbReference type="ARBA" id="ARBA00022679"/>
    </source>
</evidence>
<reference evidence="7" key="1">
    <citation type="submission" date="2009-07" db="EMBL/GenBank/DDBJ databases">
        <authorList>
            <consortium name="US DOE Joint Genome Institute (JGI-PGF)"/>
            <person name="Lucas S."/>
            <person name="Copeland A."/>
            <person name="Lapidus A."/>
            <person name="Glavina del Rio T."/>
            <person name="Tice H."/>
            <person name="Bruce D."/>
            <person name="Goodwin L."/>
            <person name="Pitluck S."/>
            <person name="Larimer F."/>
            <person name="Land M.L."/>
            <person name="Mouttaki H."/>
            <person name="He Z."/>
            <person name="Zhou J."/>
            <person name="Hemme C.L."/>
        </authorList>
    </citation>
    <scope>NUCLEOTIDE SEQUENCE [LARGE SCALE GENOMIC DNA]</scope>
    <source>
        <strain evidence="7">DSM 2782</strain>
    </source>
</reference>
<comment type="cofactor">
    <cofactor evidence="1 6">
        <name>pyridoxal 5'-phosphate</name>
        <dbReference type="ChEBI" id="CHEBI:597326"/>
    </cofactor>
</comment>
<dbReference type="InterPro" id="IPR006235">
    <property type="entry name" value="OAc-hSer/O-AcSer_sulfhydrylase"/>
</dbReference>
<dbReference type="GO" id="GO:0004124">
    <property type="term" value="F:cysteine synthase activity"/>
    <property type="evidence" value="ECO:0007669"/>
    <property type="project" value="UniProtKB-EC"/>
</dbReference>
<evidence type="ECO:0000256" key="6">
    <source>
        <dbReference type="RuleBase" id="RU362118"/>
    </source>
</evidence>
<accession>F1TAG4</accession>
<dbReference type="InterPro" id="IPR015424">
    <property type="entry name" value="PyrdxlP-dep_Trfase"/>
</dbReference>
<dbReference type="AlphaFoldDB" id="F1TAG4"/>
<dbReference type="Gene3D" id="3.40.640.10">
    <property type="entry name" value="Type I PLP-dependent aspartate aminotransferase-like (Major domain)"/>
    <property type="match status" value="1"/>
</dbReference>
<dbReference type="GO" id="GO:0019346">
    <property type="term" value="P:transsulfuration"/>
    <property type="evidence" value="ECO:0007669"/>
    <property type="project" value="InterPro"/>
</dbReference>
<dbReference type="PANTHER" id="PTHR43797:SF3">
    <property type="entry name" value="O-ACETYLHOMOSERINE SULFHYDRYLASE"/>
    <property type="match status" value="1"/>
</dbReference>
<evidence type="ECO:0000256" key="2">
    <source>
        <dbReference type="ARBA" id="ARBA00009077"/>
    </source>
</evidence>
<dbReference type="RefSeq" id="WP_004617582.1">
    <property type="nucleotide sequence ID" value="NZ_ACXX02000003.1"/>
</dbReference>
<dbReference type="InterPro" id="IPR015422">
    <property type="entry name" value="PyrdxlP-dep_Trfase_small"/>
</dbReference>
<dbReference type="FunFam" id="3.40.640.10:FF:000035">
    <property type="entry name" value="O-succinylhomoserine sulfhydrylase"/>
    <property type="match status" value="1"/>
</dbReference>